<organism evidence="2 3">
    <name type="scientific">Streptomyces alboflavus</name>
    <dbReference type="NCBI Taxonomy" id="67267"/>
    <lineage>
        <taxon>Bacteria</taxon>
        <taxon>Bacillati</taxon>
        <taxon>Actinomycetota</taxon>
        <taxon>Actinomycetes</taxon>
        <taxon>Kitasatosporales</taxon>
        <taxon>Streptomycetaceae</taxon>
        <taxon>Streptomyces</taxon>
    </lineage>
</organism>
<feature type="region of interest" description="Disordered" evidence="1">
    <location>
        <begin position="250"/>
        <end position="297"/>
    </location>
</feature>
<name>A0A1Z1WD28_9ACTN</name>
<sequence length="297" mass="30127">MGVVLPGEADAAVQLDGLGSGGAQGFETLREGEPTGPLAALAVPVAPVAPTAGIRRPRRVVRRRPGRLHPYVHIGEPVLHGLEGADRAPELLALLDVGDGAGERAVGGADGLGGEQDGDALAGPGQRGPHVRTRARFRLPQQLTLHVPQFEPGARPGLVKRGLPDAYETGGVTAYEEEQRTRPGETAGVRGDEEQLRAVAVEDLVDLSVEAPDAVGRPRLHAARAAAARPVVAVRRVVAIVFVVADEAEGGGECGAGDGEGGGQLAGGDAGQQLGVAAGGAEGEQQGRGEPGGGDER</sequence>
<evidence type="ECO:0000313" key="2">
    <source>
        <dbReference type="EMBL" id="ARX84252.1"/>
    </source>
</evidence>
<dbReference type="Proteomes" id="UP000195880">
    <property type="component" value="Chromosome"/>
</dbReference>
<reference evidence="2 3" key="1">
    <citation type="submission" date="2017-05" db="EMBL/GenBank/DDBJ databases">
        <title>Streptomyces alboflavus Genome sequencing and assembly.</title>
        <authorList>
            <person name="Wang Y."/>
            <person name="Du B."/>
            <person name="Ding Y."/>
            <person name="Liu H."/>
            <person name="Hou Q."/>
            <person name="Liu K."/>
            <person name="Wang C."/>
            <person name="Yao L."/>
        </authorList>
    </citation>
    <scope>NUCLEOTIDE SEQUENCE [LARGE SCALE GENOMIC DNA]</scope>
    <source>
        <strain evidence="2 3">MDJK44</strain>
    </source>
</reference>
<dbReference type="EMBL" id="CP021748">
    <property type="protein sequence ID" value="ARX84252.1"/>
    <property type="molecule type" value="Genomic_DNA"/>
</dbReference>
<evidence type="ECO:0000313" key="3">
    <source>
        <dbReference type="Proteomes" id="UP000195880"/>
    </source>
</evidence>
<feature type="compositionally biased region" description="Gly residues" evidence="1">
    <location>
        <begin position="251"/>
        <end position="270"/>
    </location>
</feature>
<dbReference type="AlphaFoldDB" id="A0A1Z1WD28"/>
<dbReference type="KEGG" id="salf:SMD44_03690"/>
<feature type="region of interest" description="Disordered" evidence="1">
    <location>
        <begin position="106"/>
        <end position="130"/>
    </location>
</feature>
<gene>
    <name evidence="2" type="ORF">SMD44_03690</name>
</gene>
<evidence type="ECO:0000256" key="1">
    <source>
        <dbReference type="SAM" id="MobiDB-lite"/>
    </source>
</evidence>
<accession>A0A1Z1WD28</accession>
<keyword evidence="3" id="KW-1185">Reference proteome</keyword>
<protein>
    <submittedName>
        <fullName evidence="2">Uncharacterized protein</fullName>
    </submittedName>
</protein>
<proteinExistence type="predicted"/>